<dbReference type="InterPro" id="IPR026444">
    <property type="entry name" value="Secre_tail"/>
</dbReference>
<keyword evidence="2" id="KW-0472">Membrane</keyword>
<evidence type="ECO:0000313" key="5">
    <source>
        <dbReference type="EMBL" id="SKB72045.1"/>
    </source>
</evidence>
<keyword evidence="1" id="KW-0732">Signal</keyword>
<name>A0A1T5DJZ9_9FLAO</name>
<dbReference type="NCBIfam" id="TIGR04183">
    <property type="entry name" value="Por_Secre_tail"/>
    <property type="match status" value="1"/>
</dbReference>
<keyword evidence="6" id="KW-1185">Reference proteome</keyword>
<gene>
    <name evidence="5" type="ORF">SAMN05660477_00792</name>
</gene>
<evidence type="ECO:0000259" key="3">
    <source>
        <dbReference type="Pfam" id="PF18962"/>
    </source>
</evidence>
<dbReference type="EMBL" id="FUYZ01000002">
    <property type="protein sequence ID" value="SKB72045.1"/>
    <property type="molecule type" value="Genomic_DNA"/>
</dbReference>
<dbReference type="AlphaFoldDB" id="A0A1T5DJZ9"/>
<organism evidence="5 6">
    <name type="scientific">Soonwooa buanensis</name>
    <dbReference type="NCBI Taxonomy" id="619805"/>
    <lineage>
        <taxon>Bacteria</taxon>
        <taxon>Pseudomonadati</taxon>
        <taxon>Bacteroidota</taxon>
        <taxon>Flavobacteriia</taxon>
        <taxon>Flavobacteriales</taxon>
        <taxon>Weeksellaceae</taxon>
        <taxon>Chryseobacterium group</taxon>
        <taxon>Soonwooa</taxon>
    </lineage>
</organism>
<dbReference type="Proteomes" id="UP000191112">
    <property type="component" value="Unassembled WGS sequence"/>
</dbReference>
<proteinExistence type="predicted"/>
<feature type="domain" description="GEVED" evidence="4">
    <location>
        <begin position="261"/>
        <end position="339"/>
    </location>
</feature>
<accession>A0A1T5DJZ9</accession>
<sequence length="424" mass="47114">MTSFFYVDNSLLSFNFVCLCGICDVFGFIFVLYLNIFNYFDLFNIYIFAGTKNKIYMKKFLSTLGLLSFGTLMHAQITGCTIAPNGAYPSGVVTPVCNNSNEIVAEWGFTGEYTMVKLTKNVSYEFAAALDNGPAFITISENTANPTILASGSGKVVFKPAEDIVIRFYTHLNSNCGNNDYEFVDRKVKCFLDVRDVYCEPTLDCSDGAVIKNVKFADLVNASDCSTNGFNDFTAKKANVKKGETYNFEAEIGYGWYNQSVSVWIDYNKNFLFEPHEFTYIGTIDQGVLSKDITIPDNIVNGEYRMRVRLATVTQSGATADKACDMNDAYGETEDYTLNVVDYLSTQNHKDSEIKLAPNPVVDILNISTSVKVSEINIVDISGKVVSSVKSKNSIDFKSLPSGIYIVNVTLENQKTLSRKVVKK</sequence>
<dbReference type="STRING" id="619805.SAMN05660477_00792"/>
<evidence type="ECO:0000313" key="6">
    <source>
        <dbReference type="Proteomes" id="UP000191112"/>
    </source>
</evidence>
<evidence type="ECO:0000256" key="2">
    <source>
        <dbReference type="SAM" id="Phobius"/>
    </source>
</evidence>
<dbReference type="InterPro" id="IPR045474">
    <property type="entry name" value="GEVED"/>
</dbReference>
<feature type="domain" description="Secretion system C-terminal sorting" evidence="3">
    <location>
        <begin position="358"/>
        <end position="421"/>
    </location>
</feature>
<dbReference type="Pfam" id="PF18962">
    <property type="entry name" value="Por_Secre_tail"/>
    <property type="match status" value="1"/>
</dbReference>
<evidence type="ECO:0000259" key="4">
    <source>
        <dbReference type="Pfam" id="PF20009"/>
    </source>
</evidence>
<protein>
    <submittedName>
        <fullName evidence="5">Por secretion system C-terminal sorting domain-containing protein</fullName>
    </submittedName>
</protein>
<reference evidence="5 6" key="1">
    <citation type="submission" date="2017-02" db="EMBL/GenBank/DDBJ databases">
        <authorList>
            <person name="Peterson S.W."/>
        </authorList>
    </citation>
    <scope>NUCLEOTIDE SEQUENCE [LARGE SCALE GENOMIC DNA]</scope>
    <source>
        <strain evidence="5 6">DSM 22323</strain>
    </source>
</reference>
<dbReference type="Pfam" id="PF20009">
    <property type="entry name" value="GEVED"/>
    <property type="match status" value="1"/>
</dbReference>
<evidence type="ECO:0000256" key="1">
    <source>
        <dbReference type="ARBA" id="ARBA00022729"/>
    </source>
</evidence>
<keyword evidence="2" id="KW-1133">Transmembrane helix</keyword>
<feature type="transmembrane region" description="Helical" evidence="2">
    <location>
        <begin position="12"/>
        <end position="40"/>
    </location>
</feature>
<keyword evidence="2" id="KW-0812">Transmembrane</keyword>